<dbReference type="RefSeq" id="WP_091238119.1">
    <property type="nucleotide sequence ID" value="NZ_FNAG01000001.1"/>
</dbReference>
<dbReference type="AlphaFoldDB" id="A0A1G6S9M5"/>
<keyword evidence="3" id="KW-1185">Reference proteome</keyword>
<organism evidence="2 3">
    <name type="scientific">Aquimonas voraii</name>
    <dbReference type="NCBI Taxonomy" id="265719"/>
    <lineage>
        <taxon>Bacteria</taxon>
        <taxon>Pseudomonadati</taxon>
        <taxon>Pseudomonadota</taxon>
        <taxon>Gammaproteobacteria</taxon>
        <taxon>Lysobacterales</taxon>
        <taxon>Lysobacteraceae</taxon>
        <taxon>Aquimonas</taxon>
    </lineage>
</organism>
<name>A0A1G6S9M5_9GAMM</name>
<dbReference type="EMBL" id="FNAG01000001">
    <property type="protein sequence ID" value="SDD13433.1"/>
    <property type="molecule type" value="Genomic_DNA"/>
</dbReference>
<protein>
    <submittedName>
        <fullName evidence="2">Cell Wall Hydrolase</fullName>
    </submittedName>
</protein>
<dbReference type="Pfam" id="PF07486">
    <property type="entry name" value="Hydrolase_2"/>
    <property type="match status" value="1"/>
</dbReference>
<reference evidence="2 3" key="1">
    <citation type="submission" date="2016-10" db="EMBL/GenBank/DDBJ databases">
        <authorList>
            <person name="de Groot N.N."/>
        </authorList>
    </citation>
    <scope>NUCLEOTIDE SEQUENCE [LARGE SCALE GENOMIC DNA]</scope>
    <source>
        <strain evidence="2 3">DSM 16957</strain>
    </source>
</reference>
<accession>A0A1G6S9M5</accession>
<sequence length="148" mass="16500">MKLAWILWLANVLPQPVADPLCLTTTIYLEARNQSILGQRAVAEVALRRLEDGRWGDSVCSVVTSPRQFAPTLVSGKFVIKNPKAWDRAAAVAFDAMRDWRNPSESRRQVVPGASHFLVNDLAKRPNWAQGTPVALIGDHAFYSVYEL</sequence>
<dbReference type="GO" id="GO:0016787">
    <property type="term" value="F:hydrolase activity"/>
    <property type="evidence" value="ECO:0007669"/>
    <property type="project" value="UniProtKB-KW"/>
</dbReference>
<feature type="domain" description="Cell wall hydrolase SleB" evidence="1">
    <location>
        <begin position="34"/>
        <end position="143"/>
    </location>
</feature>
<dbReference type="InterPro" id="IPR011105">
    <property type="entry name" value="Cell_wall_hydrolase_SleB"/>
</dbReference>
<dbReference type="InterPro" id="IPR042047">
    <property type="entry name" value="SleB_dom1"/>
</dbReference>
<evidence type="ECO:0000313" key="3">
    <source>
        <dbReference type="Proteomes" id="UP000199603"/>
    </source>
</evidence>
<dbReference type="Proteomes" id="UP000199603">
    <property type="component" value="Unassembled WGS sequence"/>
</dbReference>
<gene>
    <name evidence="2" type="ORF">SAMN04488509_101381</name>
</gene>
<proteinExistence type="predicted"/>
<keyword evidence="2" id="KW-0378">Hydrolase</keyword>
<evidence type="ECO:0000313" key="2">
    <source>
        <dbReference type="EMBL" id="SDD13433.1"/>
    </source>
</evidence>
<dbReference type="STRING" id="265719.SAMN04488509_101381"/>
<dbReference type="OrthoDB" id="5952809at2"/>
<evidence type="ECO:0000259" key="1">
    <source>
        <dbReference type="Pfam" id="PF07486"/>
    </source>
</evidence>
<dbReference type="Gene3D" id="1.10.10.2520">
    <property type="entry name" value="Cell wall hydrolase SleB, domain 1"/>
    <property type="match status" value="1"/>
</dbReference>